<proteinExistence type="inferred from homology"/>
<keyword evidence="2 6" id="KW-0479">Metal-binding</keyword>
<gene>
    <name evidence="9" type="ORF">QWT69_12175</name>
</gene>
<dbReference type="Pfam" id="PF01432">
    <property type="entry name" value="Peptidase_M3"/>
    <property type="match status" value="1"/>
</dbReference>
<keyword evidence="1 6" id="KW-0645">Protease</keyword>
<evidence type="ECO:0000256" key="1">
    <source>
        <dbReference type="ARBA" id="ARBA00022670"/>
    </source>
</evidence>
<dbReference type="RefSeq" id="WP_317966013.1">
    <property type="nucleotide sequence ID" value="NZ_CP129118.1"/>
</dbReference>
<reference evidence="9 10" key="1">
    <citation type="submission" date="2023-06" db="EMBL/GenBank/DDBJ databases">
        <title>Sporosarcina sp. nov., isolated from Korean tranditional fermented seafood 'Jeotgal'.</title>
        <authorList>
            <person name="Yang A.I."/>
            <person name="Shin N.-R."/>
        </authorList>
    </citation>
    <scope>NUCLEOTIDE SEQUENCE [LARGE SCALE GENOMIC DNA]</scope>
    <source>
        <strain evidence="9 10">T2O-4</strain>
    </source>
</reference>
<dbReference type="NCBIfam" id="TIGR02290">
    <property type="entry name" value="M3_fam_3"/>
    <property type="match status" value="1"/>
</dbReference>
<protein>
    <submittedName>
        <fullName evidence="9">M3 family oligoendopeptidase</fullName>
        <ecNumber evidence="9">3.4.-.-</ecNumber>
    </submittedName>
</protein>
<keyword evidence="10" id="KW-1185">Reference proteome</keyword>
<dbReference type="GO" id="GO:0016787">
    <property type="term" value="F:hydrolase activity"/>
    <property type="evidence" value="ECO:0007669"/>
    <property type="project" value="UniProtKB-KW"/>
</dbReference>
<sequence>MTTTKYSEVWNLDVFFKGGSESAELRAHLDGVKEQISELETTVEALETPKQVEDAKRVYEMIEKITETALNLREAGATIGCFIAANTKDKKALLLQSEVSSISARFSTVMLKLQQTITKADKDVWEQLLETDELKQFAFVLNEWREDVEEKLSEKEESLITALSVDGYQSWGQLYDRLVGEIEIEMTVDGETKKLSVGQANNLSSHEDPAVRKEVFEKLEEAWKEKEEFFAATLNHLAGFRLAVYKKRGWDSESVLKEPLKRNRMSQETLDAMWSAISANKTPFVEYLNRKAEMVGTDKMNWYDLDAPVSSSTKNVTYQEGAEFILEHFGKFGPELEAFSRRAFENEWIEAEDRPNKRPGGFCTGMPASEESRIFMTFSGSTSNVATLAHELGHAFHSYALRPVHYLNRQYAMGVAETASTFAEMIVADASVKAAKSEDEKLALLEDKIQRSVAFFMNIHARFLFETRFYEERKEGVVSASRLNELMEEAQREAYGGALETVQPHFWASKLHFYITGTPFYNFPYTFGYLFSLSIYAKALEEGKGFEEKYMALLRDTAVMSVEDLAMKHLGEDITKEDFWAKGVKLCIQDVEEFMKIASEER</sequence>
<evidence type="ECO:0000313" key="9">
    <source>
        <dbReference type="EMBL" id="WOV86638.1"/>
    </source>
</evidence>
<dbReference type="SUPFAM" id="SSF55486">
    <property type="entry name" value="Metalloproteases ('zincins'), catalytic domain"/>
    <property type="match status" value="1"/>
</dbReference>
<dbReference type="InterPro" id="IPR001567">
    <property type="entry name" value="Pept_M3A_M3B_dom"/>
</dbReference>
<evidence type="ECO:0000313" key="10">
    <source>
        <dbReference type="Proteomes" id="UP001303902"/>
    </source>
</evidence>
<evidence type="ECO:0000256" key="5">
    <source>
        <dbReference type="ARBA" id="ARBA00023049"/>
    </source>
</evidence>
<evidence type="ECO:0000256" key="2">
    <source>
        <dbReference type="ARBA" id="ARBA00022723"/>
    </source>
</evidence>
<organism evidence="9 10">
    <name type="scientific">Sporosarcina oncorhynchi</name>
    <dbReference type="NCBI Taxonomy" id="3056444"/>
    <lineage>
        <taxon>Bacteria</taxon>
        <taxon>Bacillati</taxon>
        <taxon>Bacillota</taxon>
        <taxon>Bacilli</taxon>
        <taxon>Bacillales</taxon>
        <taxon>Caryophanaceae</taxon>
        <taxon>Sporosarcina</taxon>
    </lineage>
</organism>
<feature type="domain" description="Peptidase M3A/M3B catalytic" evidence="7">
    <location>
        <begin position="204"/>
        <end position="579"/>
    </location>
</feature>
<comment type="cofactor">
    <cofactor evidence="6">
        <name>Zn(2+)</name>
        <dbReference type="ChEBI" id="CHEBI:29105"/>
    </cofactor>
    <text evidence="6">Binds 1 zinc ion.</text>
</comment>
<keyword evidence="4 6" id="KW-0862">Zinc</keyword>
<dbReference type="CDD" id="cd09607">
    <property type="entry name" value="M3B_PepF"/>
    <property type="match status" value="1"/>
</dbReference>
<dbReference type="InterPro" id="IPR034006">
    <property type="entry name" value="M3B_PepF_2"/>
</dbReference>
<dbReference type="InterPro" id="IPR011977">
    <property type="entry name" value="Pept_M3B_clade3"/>
</dbReference>
<keyword evidence="5 6" id="KW-0482">Metalloprotease</keyword>
<evidence type="ECO:0000259" key="8">
    <source>
        <dbReference type="Pfam" id="PF08439"/>
    </source>
</evidence>
<keyword evidence="3 6" id="KW-0378">Hydrolase</keyword>
<comment type="similarity">
    <text evidence="6">Belongs to the peptidase M3 family.</text>
</comment>
<evidence type="ECO:0000256" key="6">
    <source>
        <dbReference type="RuleBase" id="RU003435"/>
    </source>
</evidence>
<dbReference type="Pfam" id="PF08439">
    <property type="entry name" value="Peptidase_M3_N"/>
    <property type="match status" value="1"/>
</dbReference>
<dbReference type="EC" id="3.4.-.-" evidence="9"/>
<dbReference type="Proteomes" id="UP001303902">
    <property type="component" value="Chromosome"/>
</dbReference>
<dbReference type="PANTHER" id="PTHR34217">
    <property type="entry name" value="METAL-DEPENDENT CARBOXYPEPTIDASE"/>
    <property type="match status" value="1"/>
</dbReference>
<evidence type="ECO:0000256" key="4">
    <source>
        <dbReference type="ARBA" id="ARBA00022833"/>
    </source>
</evidence>
<evidence type="ECO:0000256" key="3">
    <source>
        <dbReference type="ARBA" id="ARBA00022801"/>
    </source>
</evidence>
<accession>A0ABZ0L401</accession>
<dbReference type="Gene3D" id="1.10.1370.30">
    <property type="match status" value="1"/>
</dbReference>
<feature type="domain" description="Oligopeptidase F N-terminal" evidence="8">
    <location>
        <begin position="117"/>
        <end position="182"/>
    </location>
</feature>
<evidence type="ECO:0000259" key="7">
    <source>
        <dbReference type="Pfam" id="PF01432"/>
    </source>
</evidence>
<dbReference type="PANTHER" id="PTHR34217:SF1">
    <property type="entry name" value="CARBOXYPEPTIDASE 1"/>
    <property type="match status" value="1"/>
</dbReference>
<name>A0ABZ0L401_9BACL</name>
<dbReference type="EMBL" id="CP129118">
    <property type="protein sequence ID" value="WOV86638.1"/>
    <property type="molecule type" value="Genomic_DNA"/>
</dbReference>
<dbReference type="InterPro" id="IPR013647">
    <property type="entry name" value="OligopepF_N_dom"/>
</dbReference>
<dbReference type="InterPro" id="IPR001333">
    <property type="entry name" value="Peptidase_M32_Taq"/>
</dbReference>